<evidence type="ECO:0000256" key="6">
    <source>
        <dbReference type="ARBA" id="ARBA00022660"/>
    </source>
</evidence>
<keyword evidence="9" id="KW-1278">Translocase</keyword>
<dbReference type="SUPFAM" id="SSF81464">
    <property type="entry name" value="Cytochrome c oxidase subunit II-like, transmembrane region"/>
    <property type="match status" value="1"/>
</dbReference>
<dbReference type="InterPro" id="IPR014222">
    <property type="entry name" value="Cyt_c_oxidase_su2"/>
</dbReference>
<evidence type="ECO:0000256" key="4">
    <source>
        <dbReference type="ARBA" id="ARBA00022448"/>
    </source>
</evidence>
<keyword evidence="23" id="KW-1185">Reference proteome</keyword>
<evidence type="ECO:0000256" key="15">
    <source>
        <dbReference type="ARBA" id="ARBA00024688"/>
    </source>
</evidence>
<keyword evidence="7 19" id="KW-0812">Transmembrane</keyword>
<evidence type="ECO:0000256" key="10">
    <source>
        <dbReference type="ARBA" id="ARBA00022982"/>
    </source>
</evidence>
<keyword evidence="12 18" id="KW-0408">Iron</keyword>
<accession>A0ABV3RGF9</accession>
<evidence type="ECO:0000256" key="16">
    <source>
        <dbReference type="ARBA" id="ARBA00031399"/>
    </source>
</evidence>
<evidence type="ECO:0000256" key="2">
    <source>
        <dbReference type="ARBA" id="ARBA00007866"/>
    </source>
</evidence>
<evidence type="ECO:0000256" key="3">
    <source>
        <dbReference type="ARBA" id="ARBA00012949"/>
    </source>
</evidence>
<feature type="transmembrane region" description="Helical" evidence="19">
    <location>
        <begin position="26"/>
        <end position="48"/>
    </location>
</feature>
<dbReference type="Proteomes" id="UP001556118">
    <property type="component" value="Unassembled WGS sequence"/>
</dbReference>
<dbReference type="PROSITE" id="PS51007">
    <property type="entry name" value="CYTC"/>
    <property type="match status" value="1"/>
</dbReference>
<keyword evidence="13" id="KW-0186">Copper</keyword>
<evidence type="ECO:0000256" key="17">
    <source>
        <dbReference type="ARBA" id="ARBA00047816"/>
    </source>
</evidence>
<keyword evidence="6" id="KW-0679">Respiratory chain</keyword>
<evidence type="ECO:0000256" key="14">
    <source>
        <dbReference type="ARBA" id="ARBA00023136"/>
    </source>
</evidence>
<evidence type="ECO:0000313" key="23">
    <source>
        <dbReference type="Proteomes" id="UP001556118"/>
    </source>
</evidence>
<dbReference type="RefSeq" id="WP_367775561.1">
    <property type="nucleotide sequence ID" value="NZ_JBFNXR010000054.1"/>
</dbReference>
<proteinExistence type="inferred from homology"/>
<dbReference type="InterPro" id="IPR045187">
    <property type="entry name" value="CcO_II"/>
</dbReference>
<evidence type="ECO:0000256" key="7">
    <source>
        <dbReference type="ARBA" id="ARBA00022692"/>
    </source>
</evidence>
<reference evidence="22 23" key="1">
    <citation type="submission" date="2024-06" db="EMBL/GenBank/DDBJ databases">
        <title>Novosphingobium rhizovicinus M1R2S20.</title>
        <authorList>
            <person name="Sun J.-Q."/>
        </authorList>
    </citation>
    <scope>NUCLEOTIDE SEQUENCE [LARGE SCALE GENOMIC DNA]</scope>
    <source>
        <strain evidence="22 23">M1R2S20</strain>
    </source>
</reference>
<evidence type="ECO:0000256" key="12">
    <source>
        <dbReference type="ARBA" id="ARBA00023004"/>
    </source>
</evidence>
<feature type="domain" description="Cytochrome c" evidence="21">
    <location>
        <begin position="217"/>
        <end position="311"/>
    </location>
</feature>
<comment type="caution">
    <text evidence="22">The sequence shown here is derived from an EMBL/GenBank/DDBJ whole genome shotgun (WGS) entry which is preliminary data.</text>
</comment>
<dbReference type="EC" id="7.1.1.9" evidence="3"/>
<dbReference type="PROSITE" id="PS00078">
    <property type="entry name" value="COX2"/>
    <property type="match status" value="1"/>
</dbReference>
<keyword evidence="11 19" id="KW-1133">Transmembrane helix</keyword>
<evidence type="ECO:0000256" key="8">
    <source>
        <dbReference type="ARBA" id="ARBA00022723"/>
    </source>
</evidence>
<keyword evidence="5 18" id="KW-0349">Heme</keyword>
<protein>
    <recommendedName>
        <fullName evidence="3">cytochrome-c oxidase</fullName>
        <ecNumber evidence="3">7.1.1.9</ecNumber>
    </recommendedName>
    <alternativeName>
        <fullName evidence="16">Cytochrome aa3 subunit 2</fullName>
    </alternativeName>
</protein>
<dbReference type="Pfam" id="PF00034">
    <property type="entry name" value="Cytochrom_C"/>
    <property type="match status" value="1"/>
</dbReference>
<gene>
    <name evidence="22" type="primary">coxB</name>
    <name evidence="22" type="ORF">ABUH87_18280</name>
</gene>
<evidence type="ECO:0000313" key="22">
    <source>
        <dbReference type="EMBL" id="MEW9857077.1"/>
    </source>
</evidence>
<dbReference type="Pfam" id="PF00116">
    <property type="entry name" value="COX2"/>
    <property type="match status" value="1"/>
</dbReference>
<dbReference type="NCBIfam" id="TIGR02866">
    <property type="entry name" value="CoxB"/>
    <property type="match status" value="1"/>
</dbReference>
<evidence type="ECO:0000256" key="1">
    <source>
        <dbReference type="ARBA" id="ARBA00004141"/>
    </source>
</evidence>
<evidence type="ECO:0000256" key="5">
    <source>
        <dbReference type="ARBA" id="ARBA00022617"/>
    </source>
</evidence>
<dbReference type="CDD" id="cd13915">
    <property type="entry name" value="CuRO_HCO_II_like_2"/>
    <property type="match status" value="1"/>
</dbReference>
<keyword evidence="4" id="KW-0813">Transport</keyword>
<dbReference type="InterPro" id="IPR036257">
    <property type="entry name" value="Cyt_c_oxidase_su2_TM_sf"/>
</dbReference>
<name>A0ABV3RGF9_9SPHN</name>
<dbReference type="InterPro" id="IPR001505">
    <property type="entry name" value="Copper_CuA"/>
</dbReference>
<keyword evidence="8 18" id="KW-0479">Metal-binding</keyword>
<dbReference type="SUPFAM" id="SSF49503">
    <property type="entry name" value="Cupredoxins"/>
    <property type="match status" value="1"/>
</dbReference>
<evidence type="ECO:0000256" key="18">
    <source>
        <dbReference type="PROSITE-ProRule" id="PRU00433"/>
    </source>
</evidence>
<feature type="domain" description="Cytochrome oxidase subunit II copper A binding" evidence="20">
    <location>
        <begin position="97"/>
        <end position="208"/>
    </location>
</feature>
<dbReference type="Gene3D" id="1.10.760.10">
    <property type="entry name" value="Cytochrome c-like domain"/>
    <property type="match status" value="1"/>
</dbReference>
<dbReference type="PROSITE" id="PS50857">
    <property type="entry name" value="COX2_CUA"/>
    <property type="match status" value="1"/>
</dbReference>
<comment type="subcellular location">
    <subcellularLocation>
        <location evidence="1">Membrane</location>
        <topology evidence="1">Multi-pass membrane protein</topology>
    </subcellularLocation>
</comment>
<dbReference type="SUPFAM" id="SSF46626">
    <property type="entry name" value="Cytochrome c"/>
    <property type="match status" value="1"/>
</dbReference>
<sequence length="319" mass="35172">MSPSILLWPTAASRHADEVDLLIGTFGGLVALLTIPVFVLMTVFAIRYRTSREADREHPPSGRTWLEFSWAGIPFLLILGFFFWSTQLFFQIHRPPPGAMTINVVAKQWMWKFQHAQGAAEINELHVPAGRPVRLNMTSRDVIHSLFLPAFRIKQDLLPGRYTSLWFQAREPGIYAFRCAEFCGTDHSVMGGRLVVMRPADFAAWLEEEGAFGTSATLAELGGKLFREVGCSGCHGPASDVHAPNLAGLFGRPVGLSDGSTIVADEQYLHDSIMLPNKHIAAGYQPIMPTYGNVLEPEQVNALVAFIRAGAQAQEEEGP</sequence>
<keyword evidence="10" id="KW-0249">Electron transport</keyword>
<feature type="transmembrane region" description="Helical" evidence="19">
    <location>
        <begin position="68"/>
        <end position="90"/>
    </location>
</feature>
<dbReference type="Gene3D" id="2.60.40.420">
    <property type="entry name" value="Cupredoxins - blue copper proteins"/>
    <property type="match status" value="1"/>
</dbReference>
<dbReference type="Gene3D" id="1.10.287.90">
    <property type="match status" value="1"/>
</dbReference>
<evidence type="ECO:0000256" key="19">
    <source>
        <dbReference type="SAM" id="Phobius"/>
    </source>
</evidence>
<evidence type="ECO:0000256" key="9">
    <source>
        <dbReference type="ARBA" id="ARBA00022967"/>
    </source>
</evidence>
<dbReference type="InterPro" id="IPR036909">
    <property type="entry name" value="Cyt_c-like_dom_sf"/>
</dbReference>
<evidence type="ECO:0000259" key="20">
    <source>
        <dbReference type="PROSITE" id="PS50857"/>
    </source>
</evidence>
<comment type="catalytic activity">
    <reaction evidence="17">
        <text>4 Fe(II)-[cytochrome c] + O2 + 8 H(+)(in) = 4 Fe(III)-[cytochrome c] + 2 H2O + 4 H(+)(out)</text>
        <dbReference type="Rhea" id="RHEA:11436"/>
        <dbReference type="Rhea" id="RHEA-COMP:10350"/>
        <dbReference type="Rhea" id="RHEA-COMP:14399"/>
        <dbReference type="ChEBI" id="CHEBI:15377"/>
        <dbReference type="ChEBI" id="CHEBI:15378"/>
        <dbReference type="ChEBI" id="CHEBI:15379"/>
        <dbReference type="ChEBI" id="CHEBI:29033"/>
        <dbReference type="ChEBI" id="CHEBI:29034"/>
        <dbReference type="EC" id="7.1.1.9"/>
    </reaction>
</comment>
<dbReference type="PANTHER" id="PTHR22888:SF9">
    <property type="entry name" value="CYTOCHROME C OXIDASE SUBUNIT 2"/>
    <property type="match status" value="1"/>
</dbReference>
<comment type="similarity">
    <text evidence="2">Belongs to the cytochrome c oxidase subunit 2 family.</text>
</comment>
<dbReference type="InterPro" id="IPR002429">
    <property type="entry name" value="CcO_II-like_C"/>
</dbReference>
<comment type="function">
    <text evidence="15">Subunits I and II form the functional core of the enzyme complex. Electrons originating in cytochrome c are transferred via heme a and Cu(A) to the binuclear center formed by heme a3 and Cu(B).</text>
</comment>
<dbReference type="PANTHER" id="PTHR22888">
    <property type="entry name" value="CYTOCHROME C OXIDASE, SUBUNIT II"/>
    <property type="match status" value="1"/>
</dbReference>
<dbReference type="InterPro" id="IPR009056">
    <property type="entry name" value="Cyt_c-like_dom"/>
</dbReference>
<dbReference type="InterPro" id="IPR008972">
    <property type="entry name" value="Cupredoxin"/>
</dbReference>
<dbReference type="EMBL" id="JBFNXR010000054">
    <property type="protein sequence ID" value="MEW9857077.1"/>
    <property type="molecule type" value="Genomic_DNA"/>
</dbReference>
<evidence type="ECO:0000256" key="13">
    <source>
        <dbReference type="ARBA" id="ARBA00023008"/>
    </source>
</evidence>
<evidence type="ECO:0000256" key="11">
    <source>
        <dbReference type="ARBA" id="ARBA00022989"/>
    </source>
</evidence>
<organism evidence="22 23">
    <name type="scientific">Novosphingobium rhizovicinum</name>
    <dbReference type="NCBI Taxonomy" id="3228928"/>
    <lineage>
        <taxon>Bacteria</taxon>
        <taxon>Pseudomonadati</taxon>
        <taxon>Pseudomonadota</taxon>
        <taxon>Alphaproteobacteria</taxon>
        <taxon>Sphingomonadales</taxon>
        <taxon>Sphingomonadaceae</taxon>
        <taxon>Novosphingobium</taxon>
    </lineage>
</organism>
<evidence type="ECO:0000259" key="21">
    <source>
        <dbReference type="PROSITE" id="PS51007"/>
    </source>
</evidence>
<keyword evidence="14 19" id="KW-0472">Membrane</keyword>